<evidence type="ECO:0000256" key="1">
    <source>
        <dbReference type="SAM" id="MobiDB-lite"/>
    </source>
</evidence>
<feature type="signal peptide" evidence="2">
    <location>
        <begin position="1"/>
        <end position="29"/>
    </location>
</feature>
<dbReference type="InterPro" id="IPR043724">
    <property type="entry name" value="DUF5666"/>
</dbReference>
<feature type="compositionally biased region" description="Low complexity" evidence="1">
    <location>
        <begin position="110"/>
        <end position="135"/>
    </location>
</feature>
<dbReference type="RefSeq" id="WP_129890098.1">
    <property type="nucleotide sequence ID" value="NZ_CP035758.1"/>
</dbReference>
<evidence type="ECO:0000259" key="3">
    <source>
        <dbReference type="Pfam" id="PF18914"/>
    </source>
</evidence>
<organism evidence="4 5">
    <name type="scientific">Ktedonosporobacter rubrisoli</name>
    <dbReference type="NCBI Taxonomy" id="2509675"/>
    <lineage>
        <taxon>Bacteria</taxon>
        <taxon>Bacillati</taxon>
        <taxon>Chloroflexota</taxon>
        <taxon>Ktedonobacteria</taxon>
        <taxon>Ktedonobacterales</taxon>
        <taxon>Ktedonosporobacteraceae</taxon>
        <taxon>Ktedonosporobacter</taxon>
    </lineage>
</organism>
<dbReference type="PROSITE" id="PS51257">
    <property type="entry name" value="PROKAR_LIPOPROTEIN"/>
    <property type="match status" value="1"/>
</dbReference>
<dbReference type="Proteomes" id="UP000290365">
    <property type="component" value="Chromosome"/>
</dbReference>
<dbReference type="AlphaFoldDB" id="A0A4P6JUL6"/>
<feature type="domain" description="DUF5666" evidence="3">
    <location>
        <begin position="144"/>
        <end position="199"/>
    </location>
</feature>
<dbReference type="KEGG" id="kbs:EPA93_24890"/>
<sequence>MGHTLSRRASLLAMCIGSLFLLALFAGCAGVPTTTGANGTTATLSGSVQAVNPSSNSVVLNVNGQQITVGGLDAQQLSALQSQQGKQFTLQVTQNGNAYTIVSNSTPQEGGSASSSISSSTSSDVSSTSNTNGTNEPGKLSFIGKIQSANASNIVVLMPNGDTLTMNRTAQSDLSDLNNQVTQGQQVKVKALANPDGSFMLQKLDTTDPQDLQDPNKLNRVDINGITTSAVGTDNVIHFKVGNKSYSATINANTELNNLPNAQAIAANQPVKVELLFNGANATVLQVEYSND</sequence>
<dbReference type="Pfam" id="PF18914">
    <property type="entry name" value="DUF5666"/>
    <property type="match status" value="1"/>
</dbReference>
<gene>
    <name evidence="4" type="ORF">EPA93_24890</name>
</gene>
<proteinExistence type="predicted"/>
<reference evidence="4 5" key="1">
    <citation type="submission" date="2019-01" db="EMBL/GenBank/DDBJ databases">
        <title>Ktedonosporobacter rubrisoli SCAWS-G2.</title>
        <authorList>
            <person name="Huang Y."/>
            <person name="Yan B."/>
        </authorList>
    </citation>
    <scope>NUCLEOTIDE SEQUENCE [LARGE SCALE GENOMIC DNA]</scope>
    <source>
        <strain evidence="4 5">SCAWS-G2</strain>
    </source>
</reference>
<evidence type="ECO:0000313" key="5">
    <source>
        <dbReference type="Proteomes" id="UP000290365"/>
    </source>
</evidence>
<keyword evidence="2" id="KW-0732">Signal</keyword>
<evidence type="ECO:0000256" key="2">
    <source>
        <dbReference type="SAM" id="SignalP"/>
    </source>
</evidence>
<accession>A0A4P6JUL6</accession>
<name>A0A4P6JUL6_KTERU</name>
<feature type="chain" id="PRO_5020769183" description="DUF5666 domain-containing protein" evidence="2">
    <location>
        <begin position="30"/>
        <end position="292"/>
    </location>
</feature>
<protein>
    <recommendedName>
        <fullName evidence="3">DUF5666 domain-containing protein</fullName>
    </recommendedName>
</protein>
<keyword evidence="5" id="KW-1185">Reference proteome</keyword>
<dbReference type="OrthoDB" id="10011929at2"/>
<dbReference type="EMBL" id="CP035758">
    <property type="protein sequence ID" value="QBD79045.1"/>
    <property type="molecule type" value="Genomic_DNA"/>
</dbReference>
<feature type="region of interest" description="Disordered" evidence="1">
    <location>
        <begin position="101"/>
        <end position="137"/>
    </location>
</feature>
<evidence type="ECO:0000313" key="4">
    <source>
        <dbReference type="EMBL" id="QBD79045.1"/>
    </source>
</evidence>